<dbReference type="Proteomes" id="UP000199648">
    <property type="component" value="Unassembled WGS sequence"/>
</dbReference>
<dbReference type="EC" id="6.3.2.9" evidence="7 8"/>
<dbReference type="InterPro" id="IPR013221">
    <property type="entry name" value="Mur_ligase_cen"/>
</dbReference>
<evidence type="ECO:0000256" key="8">
    <source>
        <dbReference type="RuleBase" id="RU003664"/>
    </source>
</evidence>
<comment type="function">
    <text evidence="7 8">Cell wall formation. Catalyzes the addition of glutamate to the nucleotide precursor UDP-N-acetylmuramoyl-L-alanine (UMA).</text>
</comment>
<dbReference type="InterPro" id="IPR004101">
    <property type="entry name" value="Mur_ligase_C"/>
</dbReference>
<dbReference type="Pfam" id="PF08245">
    <property type="entry name" value="Mur_ligase_M"/>
    <property type="match status" value="1"/>
</dbReference>
<evidence type="ECO:0000256" key="7">
    <source>
        <dbReference type="HAMAP-Rule" id="MF_00639"/>
    </source>
</evidence>
<dbReference type="GO" id="GO:0051301">
    <property type="term" value="P:cell division"/>
    <property type="evidence" value="ECO:0007669"/>
    <property type="project" value="UniProtKB-KW"/>
</dbReference>
<keyword evidence="7 8" id="KW-0133">Cell shape</keyword>
<dbReference type="InterPro" id="IPR036565">
    <property type="entry name" value="Mur-like_cat_sf"/>
</dbReference>
<organism evidence="11 12">
    <name type="scientific">Thiohalomonas denitrificans</name>
    <dbReference type="NCBI Taxonomy" id="415747"/>
    <lineage>
        <taxon>Bacteria</taxon>
        <taxon>Pseudomonadati</taxon>
        <taxon>Pseudomonadota</taxon>
        <taxon>Gammaproteobacteria</taxon>
        <taxon>Thiohalomonadales</taxon>
        <taxon>Thiohalomonadaceae</taxon>
        <taxon>Thiohalomonas</taxon>
    </lineage>
</organism>
<dbReference type="PANTHER" id="PTHR43692:SF1">
    <property type="entry name" value="UDP-N-ACETYLMURAMOYLALANINE--D-GLUTAMATE LIGASE"/>
    <property type="match status" value="1"/>
</dbReference>
<evidence type="ECO:0000256" key="4">
    <source>
        <dbReference type="ARBA" id="ARBA00022598"/>
    </source>
</evidence>
<comment type="subcellular location">
    <subcellularLocation>
        <location evidence="1 7 8">Cytoplasm</location>
    </subcellularLocation>
</comment>
<keyword evidence="7 8" id="KW-0573">Peptidoglycan synthesis</keyword>
<dbReference type="EMBL" id="FMWD01000001">
    <property type="protein sequence ID" value="SCZ50440.1"/>
    <property type="molecule type" value="Genomic_DNA"/>
</dbReference>
<comment type="similarity">
    <text evidence="7">Belongs to the MurCDEF family.</text>
</comment>
<accession>A0A1G5PMV1</accession>
<dbReference type="Pfam" id="PF02875">
    <property type="entry name" value="Mur_ligase_C"/>
    <property type="match status" value="1"/>
</dbReference>
<protein>
    <recommendedName>
        <fullName evidence="7 8">UDP-N-acetylmuramoylalanine--D-glutamate ligase</fullName>
        <ecNumber evidence="7 8">6.3.2.9</ecNumber>
    </recommendedName>
    <alternativeName>
        <fullName evidence="7">D-glutamic acid-adding enzyme</fullName>
    </alternativeName>
    <alternativeName>
        <fullName evidence="7">UDP-N-acetylmuramoyl-L-alanyl-D-glutamate synthetase</fullName>
    </alternativeName>
</protein>
<dbReference type="GO" id="GO:0071555">
    <property type="term" value="P:cell wall organization"/>
    <property type="evidence" value="ECO:0007669"/>
    <property type="project" value="UniProtKB-KW"/>
</dbReference>
<feature type="domain" description="Mur ligase C-terminal" evidence="9">
    <location>
        <begin position="319"/>
        <end position="432"/>
    </location>
</feature>
<dbReference type="AlphaFoldDB" id="A0A1G5PMV1"/>
<comment type="catalytic activity">
    <reaction evidence="7 8">
        <text>UDP-N-acetyl-alpha-D-muramoyl-L-alanine + D-glutamate + ATP = UDP-N-acetyl-alpha-D-muramoyl-L-alanyl-D-glutamate + ADP + phosphate + H(+)</text>
        <dbReference type="Rhea" id="RHEA:16429"/>
        <dbReference type="ChEBI" id="CHEBI:15378"/>
        <dbReference type="ChEBI" id="CHEBI:29986"/>
        <dbReference type="ChEBI" id="CHEBI:30616"/>
        <dbReference type="ChEBI" id="CHEBI:43474"/>
        <dbReference type="ChEBI" id="CHEBI:83898"/>
        <dbReference type="ChEBI" id="CHEBI:83900"/>
        <dbReference type="ChEBI" id="CHEBI:456216"/>
        <dbReference type="EC" id="6.3.2.9"/>
    </reaction>
</comment>
<keyword evidence="3 7" id="KW-0963">Cytoplasm</keyword>
<dbReference type="GO" id="GO:0005737">
    <property type="term" value="C:cytoplasm"/>
    <property type="evidence" value="ECO:0007669"/>
    <property type="project" value="UniProtKB-SubCell"/>
</dbReference>
<dbReference type="SUPFAM" id="SSF53244">
    <property type="entry name" value="MurD-like peptide ligases, peptide-binding domain"/>
    <property type="match status" value="1"/>
</dbReference>
<keyword evidence="12" id="KW-1185">Reference proteome</keyword>
<keyword evidence="4 7" id="KW-0436">Ligase</keyword>
<keyword evidence="5 7" id="KW-0547">Nucleotide-binding</keyword>
<evidence type="ECO:0000256" key="6">
    <source>
        <dbReference type="ARBA" id="ARBA00022840"/>
    </source>
</evidence>
<dbReference type="InterPro" id="IPR036615">
    <property type="entry name" value="Mur_ligase_C_dom_sf"/>
</dbReference>
<dbReference type="NCBIfam" id="TIGR01087">
    <property type="entry name" value="murD"/>
    <property type="match status" value="1"/>
</dbReference>
<dbReference type="Gene3D" id="3.40.1190.10">
    <property type="entry name" value="Mur-like, catalytic domain"/>
    <property type="match status" value="1"/>
</dbReference>
<name>A0A1G5PMV1_9GAMM</name>
<dbReference type="InterPro" id="IPR005762">
    <property type="entry name" value="MurD"/>
</dbReference>
<dbReference type="GO" id="GO:0008360">
    <property type="term" value="P:regulation of cell shape"/>
    <property type="evidence" value="ECO:0007669"/>
    <property type="project" value="UniProtKB-KW"/>
</dbReference>
<dbReference type="UniPathway" id="UPA00219"/>
<dbReference type="SUPFAM" id="SSF53623">
    <property type="entry name" value="MurD-like peptide ligases, catalytic domain"/>
    <property type="match status" value="1"/>
</dbReference>
<dbReference type="Gene3D" id="3.90.190.20">
    <property type="entry name" value="Mur ligase, C-terminal domain"/>
    <property type="match status" value="1"/>
</dbReference>
<evidence type="ECO:0000313" key="12">
    <source>
        <dbReference type="Proteomes" id="UP000199648"/>
    </source>
</evidence>
<evidence type="ECO:0000256" key="3">
    <source>
        <dbReference type="ARBA" id="ARBA00022490"/>
    </source>
</evidence>
<dbReference type="Gene3D" id="3.40.50.720">
    <property type="entry name" value="NAD(P)-binding Rossmann-like Domain"/>
    <property type="match status" value="1"/>
</dbReference>
<keyword evidence="7 8" id="KW-0961">Cell wall biogenesis/degradation</keyword>
<evidence type="ECO:0000256" key="5">
    <source>
        <dbReference type="ARBA" id="ARBA00022741"/>
    </source>
</evidence>
<evidence type="ECO:0000256" key="1">
    <source>
        <dbReference type="ARBA" id="ARBA00004496"/>
    </source>
</evidence>
<keyword evidence="6 7" id="KW-0067">ATP-binding</keyword>
<dbReference type="GO" id="GO:0009252">
    <property type="term" value="P:peptidoglycan biosynthetic process"/>
    <property type="evidence" value="ECO:0007669"/>
    <property type="project" value="UniProtKB-UniRule"/>
</dbReference>
<reference evidence="11 12" key="1">
    <citation type="submission" date="2016-10" db="EMBL/GenBank/DDBJ databases">
        <authorList>
            <person name="de Groot N.N."/>
        </authorList>
    </citation>
    <scope>NUCLEOTIDE SEQUENCE [LARGE SCALE GENOMIC DNA]</scope>
    <source>
        <strain evidence="11 12">HLD2</strain>
    </source>
</reference>
<proteinExistence type="inferred from homology"/>
<keyword evidence="7 8" id="KW-0132">Cell division</keyword>
<evidence type="ECO:0000256" key="2">
    <source>
        <dbReference type="ARBA" id="ARBA00004752"/>
    </source>
</evidence>
<comment type="pathway">
    <text evidence="2 7 8">Cell wall biogenesis; peptidoglycan biosynthesis.</text>
</comment>
<dbReference type="Pfam" id="PF21799">
    <property type="entry name" value="MurD-like_N"/>
    <property type="match status" value="1"/>
</dbReference>
<feature type="binding site" evidence="7">
    <location>
        <begin position="125"/>
        <end position="131"/>
    </location>
    <ligand>
        <name>ATP</name>
        <dbReference type="ChEBI" id="CHEBI:30616"/>
    </ligand>
</feature>
<evidence type="ECO:0000259" key="10">
    <source>
        <dbReference type="Pfam" id="PF08245"/>
    </source>
</evidence>
<gene>
    <name evidence="7" type="primary">murD</name>
    <name evidence="11" type="ORF">SAMN03097708_00418</name>
</gene>
<feature type="domain" description="Mur ligase central" evidence="10">
    <location>
        <begin position="123"/>
        <end position="296"/>
    </location>
</feature>
<evidence type="ECO:0000313" key="11">
    <source>
        <dbReference type="EMBL" id="SCZ50440.1"/>
    </source>
</evidence>
<sequence>MITQQDIAMQTAKAVQGATIIVGLGRTGLSCARFLAGRGEAFMVADSRQAPPGREELQREQPDTEVCLGAFDPAMFAKAGQLIVSPGVSLDEPAIVAARRAGVPVMGDIELFARVARAPVAVITGSNGKSTVTTLLAEMGRAAGCEIGMGGNIGTPALELVGDSEPDLYVLELSSFQLETTESLQAAAATVLNISDDHLDRHGDIETYAAIKQRVFNRQGSDGVMVINRDDPLVAAMADPERRVIRFGEREGADYHFAERDGSVWLARRGEPLMDVSILRIAGRHNWLNALAALALGEAVGLPMDAMLTALKRFPGLPHRCQHVAEKAGIRFFNDSKGTNVGATLAAVDGMPGERVVLIAGGLGKGADFRELAPVLARRGRAAVLLGRDAALIAEVLDGVVPIVWVASMEEAVRKAADLARTGDAVLLSPACASFDMFSGYAERGDLFVEAVGRLPA</sequence>
<dbReference type="PANTHER" id="PTHR43692">
    <property type="entry name" value="UDP-N-ACETYLMURAMOYLALANINE--D-GLUTAMATE LIGASE"/>
    <property type="match status" value="1"/>
</dbReference>
<keyword evidence="7 8" id="KW-0131">Cell cycle</keyword>
<dbReference type="STRING" id="415747.SAMN03097708_00418"/>
<dbReference type="HAMAP" id="MF_00639">
    <property type="entry name" value="MurD"/>
    <property type="match status" value="1"/>
</dbReference>
<evidence type="ECO:0000259" key="9">
    <source>
        <dbReference type="Pfam" id="PF02875"/>
    </source>
</evidence>
<dbReference type="GO" id="GO:0005524">
    <property type="term" value="F:ATP binding"/>
    <property type="evidence" value="ECO:0007669"/>
    <property type="project" value="UniProtKB-UniRule"/>
</dbReference>
<dbReference type="SUPFAM" id="SSF51984">
    <property type="entry name" value="MurCD N-terminal domain"/>
    <property type="match status" value="1"/>
</dbReference>
<dbReference type="GO" id="GO:0008764">
    <property type="term" value="F:UDP-N-acetylmuramoylalanine-D-glutamate ligase activity"/>
    <property type="evidence" value="ECO:0007669"/>
    <property type="project" value="UniProtKB-UniRule"/>
</dbReference>